<sequence>MLEDDFNVRINVNELFAEKATICIPAIFCVMQAIEQCTFGVERILEFLQTEDNRNSRRQLLLSCSRLTRCFSLIICAAKDDPQDIFYQKEPNADIKRLCARYEVIEPEDRIEHFLKIYQASDYIKYMYSIIPKGLGYDNRIIQGIALLSWAAFYKIFTADSLLEGELCCNCISDDKFKEAITFCQSKEMNEQLVDIPGTVEVNQLIHFSQGIEEELTLENLNCTDSIIKEFEAAEFSTKFERELSETSSQASLDLEHIGHHMREFPFTNDDATFDSNEHIKMRIVTAKDWGRVDWNTCNLIDKSLEPIEVDNFIIDIHGGSFNCGSSAKQFQYTKYMAMNTNSVVFSIDYRLAPLAKFPTNISDCLQGYLWVIHYAETYLQLKAKSIILEGDSAGGNLATALTQILIQKGLKVPDKLLLPYPCLAPGKRGFSPSLLLSLDGLELNFQNITPCVDLYLPAEDFDEGIPQICCNNTHKNILDKFPKTLMILLGMDCLRDESIRFASKLEKAGVDVSVVEYKDCLHGLFYQTLFPFELPAATQALDRACQFINE</sequence>
<dbReference type="PANTHER" id="PTHR23025:SF3">
    <property type="entry name" value="HORMONE-SENSITIVE LIPASE"/>
    <property type="match status" value="1"/>
</dbReference>
<keyword evidence="3" id="KW-1185">Reference proteome</keyword>
<feature type="domain" description="Alpha/beta hydrolase fold-3" evidence="1">
    <location>
        <begin position="315"/>
        <end position="525"/>
    </location>
</feature>
<dbReference type="EMBL" id="CAMPGE010001511">
    <property type="protein sequence ID" value="CAI2360303.1"/>
    <property type="molecule type" value="Genomic_DNA"/>
</dbReference>
<dbReference type="GO" id="GO:0004806">
    <property type="term" value="F:triacylglycerol lipase activity"/>
    <property type="evidence" value="ECO:0007669"/>
    <property type="project" value="TreeGrafter"/>
</dbReference>
<dbReference type="InterPro" id="IPR013094">
    <property type="entry name" value="AB_hydrolase_3"/>
</dbReference>
<accession>A0AAD1U1Q0</accession>
<dbReference type="GO" id="GO:0004771">
    <property type="term" value="F:sterol ester esterase activity"/>
    <property type="evidence" value="ECO:0007669"/>
    <property type="project" value="TreeGrafter"/>
</dbReference>
<organism evidence="2 3">
    <name type="scientific">Euplotes crassus</name>
    <dbReference type="NCBI Taxonomy" id="5936"/>
    <lineage>
        <taxon>Eukaryota</taxon>
        <taxon>Sar</taxon>
        <taxon>Alveolata</taxon>
        <taxon>Ciliophora</taxon>
        <taxon>Intramacronucleata</taxon>
        <taxon>Spirotrichea</taxon>
        <taxon>Hypotrichia</taxon>
        <taxon>Euplotida</taxon>
        <taxon>Euplotidae</taxon>
        <taxon>Moneuplotes</taxon>
    </lineage>
</organism>
<evidence type="ECO:0000259" key="1">
    <source>
        <dbReference type="Pfam" id="PF07859"/>
    </source>
</evidence>
<evidence type="ECO:0000313" key="2">
    <source>
        <dbReference type="EMBL" id="CAI2360303.1"/>
    </source>
</evidence>
<dbReference type="AlphaFoldDB" id="A0AAD1U1Q0"/>
<name>A0AAD1U1Q0_EUPCR</name>
<dbReference type="GO" id="GO:0019433">
    <property type="term" value="P:triglyceride catabolic process"/>
    <property type="evidence" value="ECO:0007669"/>
    <property type="project" value="TreeGrafter"/>
</dbReference>
<proteinExistence type="predicted"/>
<gene>
    <name evidence="2" type="ORF">ECRASSUSDP1_LOCUS1603</name>
</gene>
<evidence type="ECO:0000313" key="3">
    <source>
        <dbReference type="Proteomes" id="UP001295684"/>
    </source>
</evidence>
<dbReference type="Proteomes" id="UP001295684">
    <property type="component" value="Unassembled WGS sequence"/>
</dbReference>
<dbReference type="PANTHER" id="PTHR23025">
    <property type="entry name" value="TRIACYLGLYCEROL LIPASE"/>
    <property type="match status" value="1"/>
</dbReference>
<dbReference type="GO" id="GO:0005829">
    <property type="term" value="C:cytosol"/>
    <property type="evidence" value="ECO:0007669"/>
    <property type="project" value="TreeGrafter"/>
</dbReference>
<protein>
    <recommendedName>
        <fullName evidence="1">Alpha/beta hydrolase fold-3 domain-containing protein</fullName>
    </recommendedName>
</protein>
<dbReference type="SUPFAM" id="SSF53474">
    <property type="entry name" value="alpha/beta-Hydrolases"/>
    <property type="match status" value="1"/>
</dbReference>
<dbReference type="Gene3D" id="3.40.50.1820">
    <property type="entry name" value="alpha/beta hydrolase"/>
    <property type="match status" value="1"/>
</dbReference>
<dbReference type="InterPro" id="IPR029058">
    <property type="entry name" value="AB_hydrolase_fold"/>
</dbReference>
<comment type="caution">
    <text evidence="2">The sequence shown here is derived from an EMBL/GenBank/DDBJ whole genome shotgun (WGS) entry which is preliminary data.</text>
</comment>
<reference evidence="2" key="1">
    <citation type="submission" date="2023-07" db="EMBL/GenBank/DDBJ databases">
        <authorList>
            <consortium name="AG Swart"/>
            <person name="Singh M."/>
            <person name="Singh A."/>
            <person name="Seah K."/>
            <person name="Emmerich C."/>
        </authorList>
    </citation>
    <scope>NUCLEOTIDE SEQUENCE</scope>
    <source>
        <strain evidence="2">DP1</strain>
    </source>
</reference>
<dbReference type="Pfam" id="PF07859">
    <property type="entry name" value="Abhydrolase_3"/>
    <property type="match status" value="1"/>
</dbReference>